<organism evidence="6 7">
    <name type="scientific">Fraxinus pennsylvanica</name>
    <dbReference type="NCBI Taxonomy" id="56036"/>
    <lineage>
        <taxon>Eukaryota</taxon>
        <taxon>Viridiplantae</taxon>
        <taxon>Streptophyta</taxon>
        <taxon>Embryophyta</taxon>
        <taxon>Tracheophyta</taxon>
        <taxon>Spermatophyta</taxon>
        <taxon>Magnoliopsida</taxon>
        <taxon>eudicotyledons</taxon>
        <taxon>Gunneridae</taxon>
        <taxon>Pentapetalae</taxon>
        <taxon>asterids</taxon>
        <taxon>lamiids</taxon>
        <taxon>Lamiales</taxon>
        <taxon>Oleaceae</taxon>
        <taxon>Oleeae</taxon>
        <taxon>Fraxinus</taxon>
    </lineage>
</organism>
<dbReference type="Pfam" id="PF02797">
    <property type="entry name" value="Chal_sti_synt_C"/>
    <property type="match status" value="1"/>
</dbReference>
<gene>
    <name evidence="6" type="ORF">FPE_LOCUS15000</name>
</gene>
<evidence type="ECO:0000259" key="5">
    <source>
        <dbReference type="Pfam" id="PF08541"/>
    </source>
</evidence>
<feature type="domain" description="Chalcone/stilbene synthase C-terminal" evidence="4">
    <location>
        <begin position="261"/>
        <end position="319"/>
    </location>
</feature>
<accession>A0AAD1ZDI0</accession>
<dbReference type="Gene3D" id="3.40.47.10">
    <property type="match status" value="2"/>
</dbReference>
<feature type="compositionally biased region" description="Polar residues" evidence="3">
    <location>
        <begin position="61"/>
        <end position="70"/>
    </location>
</feature>
<sequence length="507" mass="57136">MAKANSEMISGHWGCGYTPKFMEIKLNDNFLSRENSNGEASFRILYYGGAAGAVPFMWESQPGTPKQSISDAPLPPLSPPPSYQLSPQMKSMHKLSKSHVFHSIFGSKKMNVSSSFSSSPSSSSRSSSYSLTSTPMNRSFTRRHLRSAPRSGLDEDTVDKGANSPTETSCFGTGDGSSRRFGSFSRMKTVKKAFLSITRKLFLTKALAQAFIINLRDLLPKILPLRELIRYAVVHHRWSKEKIPNLEGVGAGLNLKSVVNHFCIHPGGRAVIDGVGKSLGLTEYDLEPARTTLHRFENTSASGLWYVLGYMEAKRRLKKVAQAFIINLRDLLPKILPLWELIRYVVVHHQWSKEKIPILEGVGAGLNLKSGVDHFCIHPGGRAVIDGVGKSLGLTEYDLEPARMTLHRFENTSAGGLWYVLGYMEAKRRLKKGDRVFMISFGAGFKCNNWVWQVMRDMEDANVWKDCIEKYPPETLINPFPEKYWWINDERLSFLRIEDIRFTLFSI</sequence>
<dbReference type="GO" id="GO:0016020">
    <property type="term" value="C:membrane"/>
    <property type="evidence" value="ECO:0007669"/>
    <property type="project" value="InterPro"/>
</dbReference>
<evidence type="ECO:0000313" key="6">
    <source>
        <dbReference type="EMBL" id="CAI9767570.1"/>
    </source>
</evidence>
<dbReference type="InterPro" id="IPR012328">
    <property type="entry name" value="Chalcone/stilbene_synt_C"/>
</dbReference>
<evidence type="ECO:0000313" key="7">
    <source>
        <dbReference type="Proteomes" id="UP000834106"/>
    </source>
</evidence>
<feature type="compositionally biased region" description="Pro residues" evidence="3">
    <location>
        <begin position="73"/>
        <end position="82"/>
    </location>
</feature>
<comment type="pathway">
    <text evidence="1">Lipid metabolism; fatty acid biosynthesis.</text>
</comment>
<evidence type="ECO:0000256" key="1">
    <source>
        <dbReference type="ARBA" id="ARBA00005194"/>
    </source>
</evidence>
<dbReference type="InterPro" id="IPR012392">
    <property type="entry name" value="3-ktacl-CoA_syn"/>
</dbReference>
<reference evidence="6" key="1">
    <citation type="submission" date="2023-05" db="EMBL/GenBank/DDBJ databases">
        <authorList>
            <person name="Huff M."/>
        </authorList>
    </citation>
    <scope>NUCLEOTIDE SEQUENCE</scope>
</reference>
<name>A0AAD1ZDI0_9LAMI</name>
<dbReference type="AlphaFoldDB" id="A0AAD1ZDI0"/>
<feature type="region of interest" description="Disordered" evidence="3">
    <location>
        <begin position="59"/>
        <end position="87"/>
    </location>
</feature>
<evidence type="ECO:0008006" key="8">
    <source>
        <dbReference type="Google" id="ProtNLM"/>
    </source>
</evidence>
<dbReference type="EMBL" id="OU503044">
    <property type="protein sequence ID" value="CAI9767570.1"/>
    <property type="molecule type" value="Genomic_DNA"/>
</dbReference>
<feature type="compositionally biased region" description="Low complexity" evidence="3">
    <location>
        <begin position="116"/>
        <end position="133"/>
    </location>
</feature>
<keyword evidence="7" id="KW-1185">Reference proteome</keyword>
<dbReference type="GO" id="GO:0006633">
    <property type="term" value="P:fatty acid biosynthetic process"/>
    <property type="evidence" value="ECO:0007669"/>
    <property type="project" value="InterPro"/>
</dbReference>
<evidence type="ECO:0000256" key="2">
    <source>
        <dbReference type="ARBA" id="ARBA00022679"/>
    </source>
</evidence>
<feature type="domain" description="Beta-ketoacyl-[acyl-carrier-protein] synthase III C-terminal" evidence="5">
    <location>
        <begin position="370"/>
        <end position="452"/>
    </location>
</feature>
<dbReference type="InterPro" id="IPR016039">
    <property type="entry name" value="Thiolase-like"/>
</dbReference>
<dbReference type="GO" id="GO:0016747">
    <property type="term" value="F:acyltransferase activity, transferring groups other than amino-acyl groups"/>
    <property type="evidence" value="ECO:0007669"/>
    <property type="project" value="InterPro"/>
</dbReference>
<dbReference type="SUPFAM" id="SSF53901">
    <property type="entry name" value="Thiolase-like"/>
    <property type="match status" value="2"/>
</dbReference>
<keyword evidence="2" id="KW-0808">Transferase</keyword>
<dbReference type="Proteomes" id="UP000834106">
    <property type="component" value="Chromosome 9"/>
</dbReference>
<evidence type="ECO:0000256" key="3">
    <source>
        <dbReference type="SAM" id="MobiDB-lite"/>
    </source>
</evidence>
<protein>
    <recommendedName>
        <fullName evidence="8">Very-long-chain 3-oxoacyl-CoA synthase</fullName>
    </recommendedName>
</protein>
<proteinExistence type="predicted"/>
<dbReference type="PANTHER" id="PTHR31561">
    <property type="entry name" value="3-KETOACYL-COA SYNTHASE"/>
    <property type="match status" value="1"/>
</dbReference>
<dbReference type="Pfam" id="PF08541">
    <property type="entry name" value="ACP_syn_III_C"/>
    <property type="match status" value="1"/>
</dbReference>
<evidence type="ECO:0000259" key="4">
    <source>
        <dbReference type="Pfam" id="PF02797"/>
    </source>
</evidence>
<dbReference type="InterPro" id="IPR013747">
    <property type="entry name" value="ACP_syn_III_C"/>
</dbReference>
<feature type="region of interest" description="Disordered" evidence="3">
    <location>
        <begin position="116"/>
        <end position="174"/>
    </location>
</feature>